<dbReference type="Gene3D" id="3.30.230.20">
    <property type="entry name" value="lpxc deacetylase, domain 1"/>
    <property type="match status" value="1"/>
</dbReference>
<evidence type="ECO:0000256" key="12">
    <source>
        <dbReference type="HAMAP-Rule" id="MF_00388"/>
    </source>
</evidence>
<dbReference type="SUPFAM" id="SSF54211">
    <property type="entry name" value="Ribosomal protein S5 domain 2-like"/>
    <property type="match status" value="2"/>
</dbReference>
<evidence type="ECO:0000256" key="6">
    <source>
        <dbReference type="ARBA" id="ARBA00022556"/>
    </source>
</evidence>
<dbReference type="InterPro" id="IPR004463">
    <property type="entry name" value="UDP-acyl_GlcNac_deAcase"/>
</dbReference>
<dbReference type="PANTHER" id="PTHR33694:SF1">
    <property type="entry name" value="UDP-3-O-ACYL-N-ACETYLGLUCOSAMINE DEACETYLASE 1, MITOCHONDRIAL-RELATED"/>
    <property type="match status" value="1"/>
</dbReference>
<sequence length="319" mass="34048">MAYQKTLAGPAVCAGVGLHTGERARLVLKPAAADTGIVFVRTDIKDKNNSIKAIGTNVTTTQLGTTLANKAGVSVSTVEHLLAACAGLCVDNLIVEIDGPETPIMDGSSSLYCELMLQVGIKEQAKPRRRIRILKPIEVVDGDKFARLRPLETVGAPFELRVRIDFDSAAIGEQSYAFKLTPGAFVRDLAFARTFGFTSDFEKLKSMGLARGASMENAVALDGDKVLNPEGLHVENEFVRHKILDAIGDLFLAGHAIAGIFEGDRPGHAINNKLVCALLADPSAWEMVNDDDARAASQSTKFASGLKRVESEFAAPAAL</sequence>
<dbReference type="InterPro" id="IPR020568">
    <property type="entry name" value="Ribosomal_Su5_D2-typ_SF"/>
</dbReference>
<dbReference type="EMBL" id="JBHTBR010000005">
    <property type="protein sequence ID" value="MFC7291915.1"/>
    <property type="molecule type" value="Genomic_DNA"/>
</dbReference>
<dbReference type="InterPro" id="IPR015870">
    <property type="entry name" value="UDP-acyl_N-AcGlcN_deAcase_N"/>
</dbReference>
<evidence type="ECO:0000313" key="14">
    <source>
        <dbReference type="Proteomes" id="UP001596492"/>
    </source>
</evidence>
<comment type="similarity">
    <text evidence="12">Belongs to the LpxC family.</text>
</comment>
<evidence type="ECO:0000256" key="2">
    <source>
        <dbReference type="ARBA" id="ARBA00002923"/>
    </source>
</evidence>
<dbReference type="EC" id="3.5.1.108" evidence="4 12"/>
<feature type="binding site" evidence="12">
    <location>
        <position position="80"/>
    </location>
    <ligand>
        <name>Zn(2+)</name>
        <dbReference type="ChEBI" id="CHEBI:29105"/>
    </ligand>
</feature>
<dbReference type="GO" id="GO:0103117">
    <property type="term" value="F:UDP-3-O-acyl-N-acetylglucosamine deacetylase activity"/>
    <property type="evidence" value="ECO:0007669"/>
    <property type="project" value="UniProtKB-EC"/>
</dbReference>
<keyword evidence="5 12" id="KW-0444">Lipid biosynthesis</keyword>
<keyword evidence="8 12" id="KW-0378">Hydrolase</keyword>
<dbReference type="RefSeq" id="WP_382167154.1">
    <property type="nucleotide sequence ID" value="NZ_JBHTBR010000005.1"/>
</dbReference>
<evidence type="ECO:0000256" key="5">
    <source>
        <dbReference type="ARBA" id="ARBA00022516"/>
    </source>
</evidence>
<evidence type="ECO:0000256" key="11">
    <source>
        <dbReference type="ARBA" id="ARBA00024535"/>
    </source>
</evidence>
<dbReference type="Pfam" id="PF03331">
    <property type="entry name" value="LpxC"/>
    <property type="match status" value="1"/>
</dbReference>
<keyword evidence="9 12" id="KW-0862">Zinc</keyword>
<evidence type="ECO:0000256" key="4">
    <source>
        <dbReference type="ARBA" id="ARBA00012745"/>
    </source>
</evidence>
<reference evidence="14" key="1">
    <citation type="journal article" date="2019" name="Int. J. Syst. Evol. Microbiol.">
        <title>The Global Catalogue of Microorganisms (GCM) 10K type strain sequencing project: providing services to taxonomists for standard genome sequencing and annotation.</title>
        <authorList>
            <consortium name="The Broad Institute Genomics Platform"/>
            <consortium name="The Broad Institute Genome Sequencing Center for Infectious Disease"/>
            <person name="Wu L."/>
            <person name="Ma J."/>
        </authorList>
    </citation>
    <scope>NUCLEOTIDE SEQUENCE [LARGE SCALE GENOMIC DNA]</scope>
    <source>
        <strain evidence="14">CCUG 51308</strain>
    </source>
</reference>
<proteinExistence type="inferred from homology"/>
<dbReference type="PANTHER" id="PTHR33694">
    <property type="entry name" value="UDP-3-O-ACYL-N-ACETYLGLUCOSAMINE DEACETYLASE 1, MITOCHONDRIAL-RELATED"/>
    <property type="match status" value="1"/>
</dbReference>
<comment type="function">
    <text evidence="2 12">Catalyzes the hydrolysis of UDP-3-O-myristoyl-N-acetylglucosamine to form UDP-3-O-myristoylglucosamine and acetate, the committed step in lipid A biosynthesis.</text>
</comment>
<dbReference type="HAMAP" id="MF_00388">
    <property type="entry name" value="LpxC"/>
    <property type="match status" value="1"/>
</dbReference>
<comment type="catalytic activity">
    <reaction evidence="11 12">
        <text>a UDP-3-O-[(3R)-3-hydroxyacyl]-N-acetyl-alpha-D-glucosamine + H2O = a UDP-3-O-[(3R)-3-hydroxyacyl]-alpha-D-glucosamine + acetate</text>
        <dbReference type="Rhea" id="RHEA:67816"/>
        <dbReference type="ChEBI" id="CHEBI:15377"/>
        <dbReference type="ChEBI" id="CHEBI:30089"/>
        <dbReference type="ChEBI" id="CHEBI:137740"/>
        <dbReference type="ChEBI" id="CHEBI:173225"/>
        <dbReference type="EC" id="3.5.1.108"/>
    </reaction>
</comment>
<feature type="binding site" evidence="12">
    <location>
        <position position="245"/>
    </location>
    <ligand>
        <name>Zn(2+)</name>
        <dbReference type="ChEBI" id="CHEBI:29105"/>
    </ligand>
</feature>
<evidence type="ECO:0000256" key="8">
    <source>
        <dbReference type="ARBA" id="ARBA00022801"/>
    </source>
</evidence>
<dbReference type="Gene3D" id="3.30.1700.10">
    <property type="entry name" value="lpxc deacetylase, domain 2"/>
    <property type="match status" value="1"/>
</dbReference>
<organism evidence="13 14">
    <name type="scientific">Hirschia litorea</name>
    <dbReference type="NCBI Taxonomy" id="1199156"/>
    <lineage>
        <taxon>Bacteria</taxon>
        <taxon>Pseudomonadati</taxon>
        <taxon>Pseudomonadota</taxon>
        <taxon>Alphaproteobacteria</taxon>
        <taxon>Hyphomonadales</taxon>
        <taxon>Hyphomonadaceae</taxon>
        <taxon>Hirschia</taxon>
    </lineage>
</organism>
<dbReference type="NCBIfam" id="TIGR00325">
    <property type="entry name" value="lpxC"/>
    <property type="match status" value="1"/>
</dbReference>
<evidence type="ECO:0000313" key="13">
    <source>
        <dbReference type="EMBL" id="MFC7291915.1"/>
    </source>
</evidence>
<dbReference type="Proteomes" id="UP001596492">
    <property type="component" value="Unassembled WGS sequence"/>
</dbReference>
<name>A0ABW2IM55_9PROT</name>
<evidence type="ECO:0000256" key="10">
    <source>
        <dbReference type="ARBA" id="ARBA00023098"/>
    </source>
</evidence>
<evidence type="ECO:0000256" key="3">
    <source>
        <dbReference type="ARBA" id="ARBA00005002"/>
    </source>
</evidence>
<accession>A0ABW2IM55</accession>
<comment type="pathway">
    <text evidence="3 12">Glycolipid biosynthesis; lipid IV(A) biosynthesis; lipid IV(A) from (3R)-3-hydroxytetradecanoyl-[acyl-carrier-protein] and UDP-N-acetyl-alpha-D-glucosamine: step 2/6.</text>
</comment>
<keyword evidence="10 12" id="KW-0443">Lipid metabolism</keyword>
<feature type="active site" description="Proton donor" evidence="12">
    <location>
        <position position="268"/>
    </location>
</feature>
<evidence type="ECO:0000256" key="1">
    <source>
        <dbReference type="ARBA" id="ARBA00001947"/>
    </source>
</evidence>
<protein>
    <recommendedName>
        <fullName evidence="4 12">UDP-3-O-acyl-N-acetylglucosamine deacetylase</fullName>
        <shortName evidence="12">UDP-3-O-acyl-GlcNAc deacetylase</shortName>
        <ecNumber evidence="4 12">3.5.1.108</ecNumber>
    </recommendedName>
    <alternativeName>
        <fullName evidence="12">UDP-3-O-[R-3-hydroxymyristoyl]-N-acetylglucosamine deacetylase</fullName>
    </alternativeName>
</protein>
<dbReference type="InterPro" id="IPR011334">
    <property type="entry name" value="UDP-acyl_GlcNac_deAcase_C"/>
</dbReference>
<comment type="caution">
    <text evidence="13">The sequence shown here is derived from an EMBL/GenBank/DDBJ whole genome shotgun (WGS) entry which is preliminary data.</text>
</comment>
<keyword evidence="6 12" id="KW-0441">Lipid A biosynthesis</keyword>
<evidence type="ECO:0000256" key="9">
    <source>
        <dbReference type="ARBA" id="ARBA00022833"/>
    </source>
</evidence>
<comment type="cofactor">
    <cofactor evidence="1 12">
        <name>Zn(2+)</name>
        <dbReference type="ChEBI" id="CHEBI:29105"/>
    </cofactor>
</comment>
<keyword evidence="14" id="KW-1185">Reference proteome</keyword>
<gene>
    <name evidence="12 13" type="primary">lpxC</name>
    <name evidence="13" type="ORF">ACFQS8_09835</name>
</gene>
<keyword evidence="7 12" id="KW-0479">Metal-binding</keyword>
<evidence type="ECO:0000256" key="7">
    <source>
        <dbReference type="ARBA" id="ARBA00022723"/>
    </source>
</evidence>
<feature type="binding site" evidence="12">
    <location>
        <position position="241"/>
    </location>
    <ligand>
        <name>Zn(2+)</name>
        <dbReference type="ChEBI" id="CHEBI:29105"/>
    </ligand>
</feature>